<comment type="caution">
    <text evidence="3">The sequence shown here is derived from an EMBL/GenBank/DDBJ whole genome shotgun (WGS) entry which is preliminary data.</text>
</comment>
<dbReference type="InterPro" id="IPR025161">
    <property type="entry name" value="IS402-like_dom"/>
</dbReference>
<dbReference type="EMBL" id="MDDS01000081">
    <property type="protein sequence ID" value="ODP36195.1"/>
    <property type="molecule type" value="Genomic_DNA"/>
</dbReference>
<dbReference type="OrthoDB" id="5524851at2"/>
<dbReference type="RefSeq" id="WP_069322064.1">
    <property type="nucleotide sequence ID" value="NZ_MDDS01000081.1"/>
</dbReference>
<keyword evidence="4" id="KW-1185">Reference proteome</keyword>
<gene>
    <name evidence="3" type="ORF">BFL28_07240</name>
</gene>
<protein>
    <recommendedName>
        <fullName evidence="2">Insertion element IS402-like domain-containing protein</fullName>
    </recommendedName>
</protein>
<reference evidence="3 4" key="1">
    <citation type="submission" date="2016-08" db="EMBL/GenBank/DDBJ databases">
        <title>Draft genome of the agarase producing Sphingomonas sp. MCT13.</title>
        <authorList>
            <person name="D'Andrea M.M."/>
            <person name="Rossolini G.M."/>
            <person name="Thaller M.C."/>
        </authorList>
    </citation>
    <scope>NUCLEOTIDE SEQUENCE [LARGE SCALE GENOMIC DNA]</scope>
    <source>
        <strain evidence="3 4">MCT13</strain>
    </source>
</reference>
<feature type="domain" description="Insertion element IS402-like" evidence="2">
    <location>
        <begin position="275"/>
        <end position="345"/>
    </location>
</feature>
<evidence type="ECO:0000313" key="3">
    <source>
        <dbReference type="EMBL" id="ODP36195.1"/>
    </source>
</evidence>
<evidence type="ECO:0000313" key="4">
    <source>
        <dbReference type="Proteomes" id="UP000094487"/>
    </source>
</evidence>
<accession>A0A1E3LSR1</accession>
<name>A0A1E3LSR1_9SPHN</name>
<dbReference type="Proteomes" id="UP000094487">
    <property type="component" value="Unassembled WGS sequence"/>
</dbReference>
<dbReference type="AlphaFoldDB" id="A0A1E3LSR1"/>
<evidence type="ECO:0000256" key="1">
    <source>
        <dbReference type="SAM" id="MobiDB-lite"/>
    </source>
</evidence>
<dbReference type="Pfam" id="PF13340">
    <property type="entry name" value="DUF4096"/>
    <property type="match status" value="1"/>
</dbReference>
<proteinExistence type="predicted"/>
<evidence type="ECO:0000259" key="2">
    <source>
        <dbReference type="Pfam" id="PF13340"/>
    </source>
</evidence>
<sequence>MEAQQITQRDQIEAARALIEELQSSARTPAVLSTGDRVAFRYGRSDAARTMQGTIAGRGRSTSGEIVAIQVECDDGLPAIVRVRPAAITGNPEAAARSATAASSRAAARELADELVAQAARGNIRAVTPREKAAAAARKRFDASNVPPSSGPVAGALAKSAARRSEAAARRAECEKMGRFYVEPHYCRKARAQRWRVQDRYTGEIALFALDGLKVPARLAGYRKPADAIAHVRWLDSYFHRLGCGIGPLPGALSDAQLVSAVPAIVSETVPACVWQAVAAFIPAEPAQKRSTKARQVCNRAALAGLLIYLKGKGGWHSIPTEIGCSAMLVRKRFTEWRAAGVLPAIQRAIQAHPHAPAGLHWEKLGGLPTIAPEERAALIRRIEHFRLTQMMTVGEASKALFGHGSAYPRILGGGAVLVRTAERAFAGLHSYRAA</sequence>
<dbReference type="STRING" id="1888892.BFL28_07240"/>
<organism evidence="3 4">
    <name type="scientific">Sphingomonas turrisvirgatae</name>
    <dbReference type="NCBI Taxonomy" id="1888892"/>
    <lineage>
        <taxon>Bacteria</taxon>
        <taxon>Pseudomonadati</taxon>
        <taxon>Pseudomonadota</taxon>
        <taxon>Alphaproteobacteria</taxon>
        <taxon>Sphingomonadales</taxon>
        <taxon>Sphingomonadaceae</taxon>
        <taxon>Sphingomonas</taxon>
    </lineage>
</organism>
<feature type="region of interest" description="Disordered" evidence="1">
    <location>
        <begin position="138"/>
        <end position="157"/>
    </location>
</feature>